<accession>A0A517PEZ2</accession>
<keyword evidence="3" id="KW-0645">Protease</keyword>
<dbReference type="Gene3D" id="2.40.10.120">
    <property type="match status" value="1"/>
</dbReference>
<evidence type="ECO:0000313" key="4">
    <source>
        <dbReference type="Proteomes" id="UP000318741"/>
    </source>
</evidence>
<keyword evidence="3" id="KW-0378">Hydrolase</keyword>
<feature type="domain" description="PDZ" evidence="2">
    <location>
        <begin position="262"/>
        <end position="351"/>
    </location>
</feature>
<reference evidence="3 4" key="1">
    <citation type="submission" date="2019-02" db="EMBL/GenBank/DDBJ databases">
        <title>Deep-cultivation of Planctomycetes and their phenomic and genomic characterization uncovers novel biology.</title>
        <authorList>
            <person name="Wiegand S."/>
            <person name="Jogler M."/>
            <person name="Boedeker C."/>
            <person name="Pinto D."/>
            <person name="Vollmers J."/>
            <person name="Rivas-Marin E."/>
            <person name="Kohn T."/>
            <person name="Peeters S.H."/>
            <person name="Heuer A."/>
            <person name="Rast P."/>
            <person name="Oberbeckmann S."/>
            <person name="Bunk B."/>
            <person name="Jeske O."/>
            <person name="Meyerdierks A."/>
            <person name="Storesund J.E."/>
            <person name="Kallscheuer N."/>
            <person name="Luecker S."/>
            <person name="Lage O.M."/>
            <person name="Pohl T."/>
            <person name="Merkel B.J."/>
            <person name="Hornburger P."/>
            <person name="Mueller R.-W."/>
            <person name="Bruemmer F."/>
            <person name="Labrenz M."/>
            <person name="Spormann A.M."/>
            <person name="Op den Camp H."/>
            <person name="Overmann J."/>
            <person name="Amann R."/>
            <person name="Jetten M.S.M."/>
            <person name="Mascher T."/>
            <person name="Medema M.H."/>
            <person name="Devos D.P."/>
            <person name="Kaster A.-K."/>
            <person name="Ovreas L."/>
            <person name="Rohde M."/>
            <person name="Galperin M.Y."/>
            <person name="Jogler C."/>
        </authorList>
    </citation>
    <scope>NUCLEOTIDE SEQUENCE [LARGE SCALE GENOMIC DNA]</scope>
    <source>
        <strain evidence="3 4">CA12</strain>
    </source>
</reference>
<dbReference type="InterPro" id="IPR001478">
    <property type="entry name" value="PDZ"/>
</dbReference>
<dbReference type="SUPFAM" id="SSF50494">
    <property type="entry name" value="Trypsin-like serine proteases"/>
    <property type="match status" value="1"/>
</dbReference>
<dbReference type="AlphaFoldDB" id="A0A517PEZ2"/>
<dbReference type="EMBL" id="CP036265">
    <property type="protein sequence ID" value="QDT17936.1"/>
    <property type="molecule type" value="Genomic_DNA"/>
</dbReference>
<dbReference type="KEGG" id="acaf:CA12_40740"/>
<organism evidence="3 4">
    <name type="scientific">Alienimonas californiensis</name>
    <dbReference type="NCBI Taxonomy" id="2527989"/>
    <lineage>
        <taxon>Bacteria</taxon>
        <taxon>Pseudomonadati</taxon>
        <taxon>Planctomycetota</taxon>
        <taxon>Planctomycetia</taxon>
        <taxon>Planctomycetales</taxon>
        <taxon>Planctomycetaceae</taxon>
        <taxon>Alienimonas</taxon>
    </lineage>
</organism>
<dbReference type="InterPro" id="IPR036034">
    <property type="entry name" value="PDZ_sf"/>
</dbReference>
<dbReference type="OrthoDB" id="208231at2"/>
<sequence precursor="true">MSLLLLSAALLAPPCSEAGVGDAVLAVRVSRPFARPAGLFGAAGEEMLAEQSGVLLARPGGEPALLTTFRAAAFAPTAAESVGADRLPGDVRAVVRLPDGRSTPIAVLAADPHSGLAAFVPVEPGAFSDLPTARLAEGAGPELGETICILHRSENGSNAAVPRAVAGFGRSYPAAAAGGGRDWVGDDPGPGVLHAFGTLADLDPPPPPGASGGGAFDADGALVGLLIEPEAGDALPPRMLPLTGEFRRVVEALLAGEAVGYGLLGVEPASVTADAAAAVLPGEAAAGAASLEDVRGNSPAERAGLRRGDWIVGFTDESGVSTPVSSAADLVRLTALTPPGATVTLEAIVPRTGVRRSVAVALVAAATGRAAGGWPAVATEPRGLPVRGLRVDWPTAAALTPPGEPLPTGALIVAADALPVADANPLGRRVVRVGDRIEAVNGQPIASPAEFAARVAETPGPVAVRLSDGTAATLP</sequence>
<dbReference type="Proteomes" id="UP000318741">
    <property type="component" value="Chromosome"/>
</dbReference>
<dbReference type="Pfam" id="PF13365">
    <property type="entry name" value="Trypsin_2"/>
    <property type="match status" value="1"/>
</dbReference>
<evidence type="ECO:0000256" key="1">
    <source>
        <dbReference type="SAM" id="SignalP"/>
    </source>
</evidence>
<keyword evidence="1" id="KW-0732">Signal</keyword>
<dbReference type="SUPFAM" id="SSF50156">
    <property type="entry name" value="PDZ domain-like"/>
    <property type="match status" value="2"/>
</dbReference>
<protein>
    <submittedName>
        <fullName evidence="3">Putative periplasmic serine endoprotease DegP-like</fullName>
        <ecNumber evidence="3">3.4.21.107</ecNumber>
    </submittedName>
</protein>
<keyword evidence="4" id="KW-1185">Reference proteome</keyword>
<feature type="domain" description="PDZ" evidence="2">
    <location>
        <begin position="380"/>
        <end position="470"/>
    </location>
</feature>
<feature type="chain" id="PRO_5021929306" evidence="1">
    <location>
        <begin position="19"/>
        <end position="475"/>
    </location>
</feature>
<dbReference type="Gene3D" id="2.30.42.10">
    <property type="match status" value="2"/>
</dbReference>
<dbReference type="GO" id="GO:0008233">
    <property type="term" value="F:peptidase activity"/>
    <property type="evidence" value="ECO:0007669"/>
    <property type="project" value="UniProtKB-KW"/>
</dbReference>
<name>A0A517PEZ2_9PLAN</name>
<evidence type="ECO:0000313" key="3">
    <source>
        <dbReference type="EMBL" id="QDT17936.1"/>
    </source>
</evidence>
<evidence type="ECO:0000259" key="2">
    <source>
        <dbReference type="SMART" id="SM00228"/>
    </source>
</evidence>
<proteinExistence type="predicted"/>
<feature type="signal peptide" evidence="1">
    <location>
        <begin position="1"/>
        <end position="18"/>
    </location>
</feature>
<dbReference type="GO" id="GO:0006508">
    <property type="term" value="P:proteolysis"/>
    <property type="evidence" value="ECO:0007669"/>
    <property type="project" value="UniProtKB-KW"/>
</dbReference>
<dbReference type="SMART" id="SM00228">
    <property type="entry name" value="PDZ"/>
    <property type="match status" value="2"/>
</dbReference>
<dbReference type="InterPro" id="IPR009003">
    <property type="entry name" value="Peptidase_S1_PA"/>
</dbReference>
<dbReference type="RefSeq" id="WP_145360928.1">
    <property type="nucleotide sequence ID" value="NZ_CP036265.1"/>
</dbReference>
<gene>
    <name evidence="3" type="primary">degP1_2</name>
    <name evidence="3" type="ORF">CA12_40740</name>
</gene>
<dbReference type="EC" id="3.4.21.107" evidence="3"/>